<name>A0A9N9YUK1_9HYPO</name>
<accession>A0A9N9YUK1</accession>
<feature type="compositionally biased region" description="Polar residues" evidence="1">
    <location>
        <begin position="247"/>
        <end position="262"/>
    </location>
</feature>
<dbReference type="InterPro" id="IPR023213">
    <property type="entry name" value="CAT-like_dom_sf"/>
</dbReference>
<dbReference type="AlphaFoldDB" id="A0A9N9YUK1"/>
<dbReference type="PANTHER" id="PTHR28037">
    <property type="entry name" value="ALCOHOL O-ACETYLTRANSFERASE 1-RELATED"/>
    <property type="match status" value="1"/>
</dbReference>
<dbReference type="InterPro" id="IPR052058">
    <property type="entry name" value="Alcohol_O-acetyltransferase"/>
</dbReference>
<dbReference type="OrthoDB" id="2150604at2759"/>
<reference evidence="2" key="1">
    <citation type="submission" date="2021-10" db="EMBL/GenBank/DDBJ databases">
        <authorList>
            <person name="Piombo E."/>
        </authorList>
    </citation>
    <scope>NUCLEOTIDE SEQUENCE</scope>
</reference>
<dbReference type="EMBL" id="CABFNQ020000768">
    <property type="protein sequence ID" value="CAH0042501.1"/>
    <property type="molecule type" value="Genomic_DNA"/>
</dbReference>
<dbReference type="Proteomes" id="UP000696573">
    <property type="component" value="Unassembled WGS sequence"/>
</dbReference>
<sequence>MTEQKTSTFGIFLSPSLRFPRFFLKKKKKQTFGDGICGRMFSIAHELGYYRSVAVTGIYSSRLGKVDLEKKLDASVQAAIREHPALCYGLSDQTTDDGLTIFASFKEIHRDDLIEVINYSSESPSEDISGSAADNVLRQRLEKAHTSFWPVGKPAWRLIAIHHPAEKSLLGEAAHSDSETLEERRFDIAFVFHHAIADGLSGLAFHNAIMKHFSLISDASSEVKWPLAVDWSVSLPNLVEDRIDLNNPQRSESEQSPTQGDQPTWPGDIISLPAGNVYRSRVHLTIVPPETLSSSLKFCKSQGITLTGYLHGLICVFLSREVMEAPGFRLVTPYSLRQFTKTSAHDIAFHAASMAIYIPGSDLATMRKTEPQSSEEREHVIKIAKKFSESMAREVAASSYIDELRDVPDAIEFRKSALGILGKRRTKSYEISNLGVGQNPTANPDAKPMVLRRLMMTQSGSVTGHAFSVNCASVRGGPLTLSITWSNGVVEDELIKSLSLYLKRSMERLPKGE</sequence>
<evidence type="ECO:0000313" key="2">
    <source>
        <dbReference type="EMBL" id="CAH0042501.1"/>
    </source>
</evidence>
<proteinExistence type="predicted"/>
<organism evidence="2 3">
    <name type="scientific">Clonostachys rhizophaga</name>
    <dbReference type="NCBI Taxonomy" id="160324"/>
    <lineage>
        <taxon>Eukaryota</taxon>
        <taxon>Fungi</taxon>
        <taxon>Dikarya</taxon>
        <taxon>Ascomycota</taxon>
        <taxon>Pezizomycotina</taxon>
        <taxon>Sordariomycetes</taxon>
        <taxon>Hypocreomycetidae</taxon>
        <taxon>Hypocreales</taxon>
        <taxon>Bionectriaceae</taxon>
        <taxon>Clonostachys</taxon>
    </lineage>
</organism>
<protein>
    <recommendedName>
        <fullName evidence="4">Alcohol acetyltransferase</fullName>
    </recommendedName>
</protein>
<gene>
    <name evidence="2" type="ORF">CRHIZ90672A_00004676</name>
</gene>
<evidence type="ECO:0000256" key="1">
    <source>
        <dbReference type="SAM" id="MobiDB-lite"/>
    </source>
</evidence>
<dbReference type="PANTHER" id="PTHR28037:SF1">
    <property type="entry name" value="ALCOHOL O-ACETYLTRANSFERASE 1-RELATED"/>
    <property type="match status" value="1"/>
</dbReference>
<evidence type="ECO:0000313" key="3">
    <source>
        <dbReference type="Proteomes" id="UP000696573"/>
    </source>
</evidence>
<dbReference type="InterPro" id="IPR010828">
    <property type="entry name" value="Atf2/Sli1-like"/>
</dbReference>
<dbReference type="Gene3D" id="3.30.559.10">
    <property type="entry name" value="Chloramphenicol acetyltransferase-like domain"/>
    <property type="match status" value="1"/>
</dbReference>
<keyword evidence="3" id="KW-1185">Reference proteome</keyword>
<comment type="caution">
    <text evidence="2">The sequence shown here is derived from an EMBL/GenBank/DDBJ whole genome shotgun (WGS) entry which is preliminary data.</text>
</comment>
<evidence type="ECO:0008006" key="4">
    <source>
        <dbReference type="Google" id="ProtNLM"/>
    </source>
</evidence>
<dbReference type="Pfam" id="PF07247">
    <property type="entry name" value="AATase"/>
    <property type="match status" value="1"/>
</dbReference>
<dbReference type="GO" id="GO:0008080">
    <property type="term" value="F:N-acetyltransferase activity"/>
    <property type="evidence" value="ECO:0007669"/>
    <property type="project" value="TreeGrafter"/>
</dbReference>
<feature type="region of interest" description="Disordered" evidence="1">
    <location>
        <begin position="247"/>
        <end position="266"/>
    </location>
</feature>